<keyword evidence="1" id="KW-0472">Membrane</keyword>
<evidence type="ECO:0000313" key="3">
    <source>
        <dbReference type="Proteomes" id="UP000070779"/>
    </source>
</evidence>
<gene>
    <name evidence="2" type="ORF">SMIDD22_02004</name>
</gene>
<evidence type="ECO:0000256" key="1">
    <source>
        <dbReference type="SAM" id="Phobius"/>
    </source>
</evidence>
<evidence type="ECO:0000313" key="2">
    <source>
        <dbReference type="EMBL" id="KXU10505.1"/>
    </source>
</evidence>
<reference evidence="2 3" key="1">
    <citation type="submission" date="2016-01" db="EMBL/GenBank/DDBJ databases">
        <title>Highly variable Streptococcus oralis are common among viridans streptococci isolated from primates.</title>
        <authorList>
            <person name="Denapaite D."/>
            <person name="Rieger M."/>
            <person name="Koendgen S."/>
            <person name="Brueckner R."/>
            <person name="Ochigava I."/>
            <person name="Kappeler P."/>
            <person name="Maetz-Rensing K."/>
            <person name="Leendertz F."/>
            <person name="Hakenbeck R."/>
        </authorList>
    </citation>
    <scope>NUCLEOTIDE SEQUENCE [LARGE SCALE GENOMIC DNA]</scope>
    <source>
        <strain evidence="2 3">DD22</strain>
    </source>
</reference>
<accession>A0A139R740</accession>
<organism evidence="2 3">
    <name type="scientific">Streptococcus mitis</name>
    <dbReference type="NCBI Taxonomy" id="28037"/>
    <lineage>
        <taxon>Bacteria</taxon>
        <taxon>Bacillati</taxon>
        <taxon>Bacillota</taxon>
        <taxon>Bacilli</taxon>
        <taxon>Lactobacillales</taxon>
        <taxon>Streptococcaceae</taxon>
        <taxon>Streptococcus</taxon>
        <taxon>Streptococcus mitis group</taxon>
    </lineage>
</organism>
<feature type="transmembrane region" description="Helical" evidence="1">
    <location>
        <begin position="12"/>
        <end position="33"/>
    </location>
</feature>
<proteinExistence type="predicted"/>
<sequence>MRNFFNKYNVINFTIFISLIFFIFERLATFLIFQTHLETFFNFIVFISVLRLISILSFSLFLYIVIIDFGFRNAEFDYFRNSIKSYVATYKIRRFCRQINVEPTLQESSRYSNSKQEIIRKANRSLLTLTVIYYKDRAVVKWTFPTNCESYNIMEELLAQAKRELNQLDSSYLFNDFIRLENSRTFSSTAFRKNNSAVYCC</sequence>
<keyword evidence="1" id="KW-1133">Transmembrane helix</keyword>
<feature type="transmembrane region" description="Helical" evidence="1">
    <location>
        <begin position="39"/>
        <end position="66"/>
    </location>
</feature>
<dbReference type="EMBL" id="LQZD01000466">
    <property type="protein sequence ID" value="KXU10505.1"/>
    <property type="molecule type" value="Genomic_DNA"/>
</dbReference>
<protein>
    <submittedName>
        <fullName evidence="2">Uncharacterized protein</fullName>
    </submittedName>
</protein>
<dbReference type="PATRIC" id="fig|28037.238.peg.2370"/>
<comment type="caution">
    <text evidence="2">The sequence shown here is derived from an EMBL/GenBank/DDBJ whole genome shotgun (WGS) entry which is preliminary data.</text>
</comment>
<name>A0A139R740_STRMT</name>
<dbReference type="Proteomes" id="UP000070779">
    <property type="component" value="Unassembled WGS sequence"/>
</dbReference>
<keyword evidence="1" id="KW-0812">Transmembrane</keyword>
<dbReference type="AlphaFoldDB" id="A0A139R740"/>